<dbReference type="GO" id="GO:0005634">
    <property type="term" value="C:nucleus"/>
    <property type="evidence" value="ECO:0007669"/>
    <property type="project" value="UniProtKB-SubCell"/>
</dbReference>
<dbReference type="InterPro" id="IPR036390">
    <property type="entry name" value="WH_DNA-bd_sf"/>
</dbReference>
<name>A0A2G8LA57_STIJA</name>
<reference evidence="11 12" key="1">
    <citation type="journal article" date="2017" name="PLoS Biol.">
        <title>The sea cucumber genome provides insights into morphological evolution and visceral regeneration.</title>
        <authorList>
            <person name="Zhang X."/>
            <person name="Sun L."/>
            <person name="Yuan J."/>
            <person name="Sun Y."/>
            <person name="Gao Y."/>
            <person name="Zhang L."/>
            <person name="Li S."/>
            <person name="Dai H."/>
            <person name="Hamel J.F."/>
            <person name="Liu C."/>
            <person name="Yu Y."/>
            <person name="Liu S."/>
            <person name="Lin W."/>
            <person name="Guo K."/>
            <person name="Jin S."/>
            <person name="Xu P."/>
            <person name="Storey K.B."/>
            <person name="Huan P."/>
            <person name="Zhang T."/>
            <person name="Zhou Y."/>
            <person name="Zhang J."/>
            <person name="Lin C."/>
            <person name="Li X."/>
            <person name="Xing L."/>
            <person name="Huo D."/>
            <person name="Sun M."/>
            <person name="Wang L."/>
            <person name="Mercier A."/>
            <person name="Li F."/>
            <person name="Yang H."/>
            <person name="Xiang J."/>
        </authorList>
    </citation>
    <scope>NUCLEOTIDE SEQUENCE [LARGE SCALE GENOMIC DNA]</scope>
    <source>
        <strain evidence="11">Shaxun</strain>
        <tissue evidence="11">Muscle</tissue>
    </source>
</reference>
<keyword evidence="3" id="KW-0221">Differentiation</keyword>
<evidence type="ECO:0000256" key="5">
    <source>
        <dbReference type="ARBA" id="ARBA00023125"/>
    </source>
</evidence>
<evidence type="ECO:0000259" key="10">
    <source>
        <dbReference type="PROSITE" id="PS51526"/>
    </source>
</evidence>
<organism evidence="11 12">
    <name type="scientific">Stichopus japonicus</name>
    <name type="common">Sea cucumber</name>
    <dbReference type="NCBI Taxonomy" id="307972"/>
    <lineage>
        <taxon>Eukaryota</taxon>
        <taxon>Metazoa</taxon>
        <taxon>Echinodermata</taxon>
        <taxon>Eleutherozoa</taxon>
        <taxon>Echinozoa</taxon>
        <taxon>Holothuroidea</taxon>
        <taxon>Aspidochirotacea</taxon>
        <taxon>Aspidochirotida</taxon>
        <taxon>Stichopodidae</taxon>
        <taxon>Apostichopus</taxon>
    </lineage>
</organism>
<comment type="subcellular location">
    <subcellularLocation>
        <location evidence="1">Nucleus</location>
    </subcellularLocation>
</comment>
<dbReference type="InterPro" id="IPR057321">
    <property type="entry name" value="RFX1-4/6/8-like_BCD"/>
</dbReference>
<dbReference type="Proteomes" id="UP000230750">
    <property type="component" value="Unassembled WGS sequence"/>
</dbReference>
<dbReference type="Gene3D" id="1.10.10.10">
    <property type="entry name" value="Winged helix-like DNA-binding domain superfamily/Winged helix DNA-binding domain"/>
    <property type="match status" value="1"/>
</dbReference>
<evidence type="ECO:0000256" key="9">
    <source>
        <dbReference type="ARBA" id="ARBA00077088"/>
    </source>
</evidence>
<dbReference type="GO" id="GO:0000978">
    <property type="term" value="F:RNA polymerase II cis-regulatory region sequence-specific DNA binding"/>
    <property type="evidence" value="ECO:0007669"/>
    <property type="project" value="TreeGrafter"/>
</dbReference>
<gene>
    <name evidence="11" type="ORF">BSL78_05967</name>
</gene>
<evidence type="ECO:0000256" key="7">
    <source>
        <dbReference type="ARBA" id="ARBA00023242"/>
    </source>
</evidence>
<evidence type="ECO:0000256" key="4">
    <source>
        <dbReference type="ARBA" id="ARBA00023015"/>
    </source>
</evidence>
<keyword evidence="12" id="KW-1185">Reference proteome</keyword>
<dbReference type="AlphaFoldDB" id="A0A2G8LA57"/>
<sequence>MDCEEKLSKPQLMETVKWLGENYEWADGVCLPRCVLYTHYLDFCKTHKYAHVGAATFGKIIRQRFPKLTTRRLGTRGQSKYHYYGIGIKKSSIYYHAVYTGKGLTRFSEAKVKKEGSSRKFSLSSKSGTLLPDFPSAGNLNIPKETTTEKIETFILMYRTHSQRILDSIIGGAVEEVQNLLLHFWQGMPAHLAETLNTSLISDVIGLCDSILYQVRTALT</sequence>
<dbReference type="PROSITE" id="PS51526">
    <property type="entry name" value="RFX_DBD"/>
    <property type="match status" value="1"/>
</dbReference>
<dbReference type="InterPro" id="IPR039779">
    <property type="entry name" value="RFX-like"/>
</dbReference>
<dbReference type="Pfam" id="PF25340">
    <property type="entry name" value="BCD_RFX"/>
    <property type="match status" value="1"/>
</dbReference>
<accession>A0A2G8LA57</accession>
<protein>
    <recommendedName>
        <fullName evidence="8">DNA-binding protein RFX6</fullName>
    </recommendedName>
    <alternativeName>
        <fullName evidence="9">Regulatory factor X 6</fullName>
    </alternativeName>
</protein>
<dbReference type="SUPFAM" id="SSF46785">
    <property type="entry name" value="Winged helix' DNA-binding domain"/>
    <property type="match status" value="1"/>
</dbReference>
<keyword evidence="6" id="KW-0804">Transcription</keyword>
<dbReference type="FunFam" id="1.10.10.10:FF:000211">
    <property type="entry name" value="Regulatory factor X, 6"/>
    <property type="match status" value="1"/>
</dbReference>
<dbReference type="InterPro" id="IPR036388">
    <property type="entry name" value="WH-like_DNA-bd_sf"/>
</dbReference>
<evidence type="ECO:0000256" key="3">
    <source>
        <dbReference type="ARBA" id="ARBA00022782"/>
    </source>
</evidence>
<proteinExistence type="predicted"/>
<keyword evidence="4" id="KW-0805">Transcription regulation</keyword>
<dbReference type="GO" id="GO:0030154">
    <property type="term" value="P:cell differentiation"/>
    <property type="evidence" value="ECO:0007669"/>
    <property type="project" value="UniProtKB-KW"/>
</dbReference>
<evidence type="ECO:0000313" key="12">
    <source>
        <dbReference type="Proteomes" id="UP000230750"/>
    </source>
</evidence>
<dbReference type="InterPro" id="IPR003150">
    <property type="entry name" value="DNA-bd_RFX"/>
</dbReference>
<dbReference type="OrthoDB" id="10056949at2759"/>
<dbReference type="Pfam" id="PF02257">
    <property type="entry name" value="RFX_DNA_binding"/>
    <property type="match status" value="1"/>
</dbReference>
<evidence type="ECO:0000256" key="6">
    <source>
        <dbReference type="ARBA" id="ARBA00023163"/>
    </source>
</evidence>
<dbReference type="PANTHER" id="PTHR12619:SF32">
    <property type="entry name" value="RFX-TYPE WINGED-HELIX DOMAIN-CONTAINING PROTEIN"/>
    <property type="match status" value="1"/>
</dbReference>
<evidence type="ECO:0000256" key="2">
    <source>
        <dbReference type="ARBA" id="ARBA00022473"/>
    </source>
</evidence>
<keyword evidence="5 11" id="KW-0238">DNA-binding</keyword>
<keyword evidence="2" id="KW-0217">Developmental protein</keyword>
<dbReference type="PANTHER" id="PTHR12619">
    <property type="entry name" value="RFX TRANSCRIPTION FACTOR FAMILY"/>
    <property type="match status" value="1"/>
</dbReference>
<dbReference type="STRING" id="307972.A0A2G8LA57"/>
<dbReference type="GO" id="GO:0000981">
    <property type="term" value="F:DNA-binding transcription factor activity, RNA polymerase II-specific"/>
    <property type="evidence" value="ECO:0007669"/>
    <property type="project" value="TreeGrafter"/>
</dbReference>
<evidence type="ECO:0000256" key="8">
    <source>
        <dbReference type="ARBA" id="ARBA00072476"/>
    </source>
</evidence>
<dbReference type="EMBL" id="MRZV01000152">
    <property type="protein sequence ID" value="PIK57147.1"/>
    <property type="molecule type" value="Genomic_DNA"/>
</dbReference>
<comment type="caution">
    <text evidence="11">The sequence shown here is derived from an EMBL/GenBank/DDBJ whole genome shotgun (WGS) entry which is preliminary data.</text>
</comment>
<feature type="domain" description="RFX-type winged-helix" evidence="10">
    <location>
        <begin position="15"/>
        <end position="90"/>
    </location>
</feature>
<keyword evidence="7" id="KW-0539">Nucleus</keyword>
<evidence type="ECO:0000313" key="11">
    <source>
        <dbReference type="EMBL" id="PIK57147.1"/>
    </source>
</evidence>
<evidence type="ECO:0000256" key="1">
    <source>
        <dbReference type="ARBA" id="ARBA00004123"/>
    </source>
</evidence>